<proteinExistence type="predicted"/>
<sequence length="240" mass="28278">MENTLPALDAKWKAHHVEPAKPDHFLEENFFTAEEYGSIYDVVVKTMQRGIDETGDQWAFFMKISNNGFYILNEDEEGKVRYPQSIKDKIKTRMEHLVGEPVRDPGVFFARYTNDAGMPSLMPHCDKHHDRMHVTNTIQLNKTVDWDFYVEDTLYETKQNDAVWFSGSHHVHFRPDSNFNDGDYYDIFLVSSQRLADEKNPLDKAWFDTQENLCGHFANERYKHLFEKTKQKIYEVHGCQ</sequence>
<dbReference type="EMBL" id="LR796766">
    <property type="protein sequence ID" value="CAB4164669.1"/>
    <property type="molecule type" value="Genomic_DNA"/>
</dbReference>
<reference evidence="1" key="1">
    <citation type="submission" date="2020-04" db="EMBL/GenBank/DDBJ databases">
        <authorList>
            <person name="Chiriac C."/>
            <person name="Salcher M."/>
            <person name="Ghai R."/>
            <person name="Kavagutti S V."/>
        </authorList>
    </citation>
    <scope>NUCLEOTIDE SEQUENCE</scope>
</reference>
<name>A0A6J5NYS3_9CAUD</name>
<gene>
    <name evidence="1" type="ORF">UFOVP828_62</name>
</gene>
<organism evidence="1">
    <name type="scientific">uncultured Caudovirales phage</name>
    <dbReference type="NCBI Taxonomy" id="2100421"/>
    <lineage>
        <taxon>Viruses</taxon>
        <taxon>Duplodnaviria</taxon>
        <taxon>Heunggongvirae</taxon>
        <taxon>Uroviricota</taxon>
        <taxon>Caudoviricetes</taxon>
        <taxon>Peduoviridae</taxon>
        <taxon>Maltschvirus</taxon>
        <taxon>Maltschvirus maltsch</taxon>
    </lineage>
</organism>
<evidence type="ECO:0000313" key="1">
    <source>
        <dbReference type="EMBL" id="CAB4164669.1"/>
    </source>
</evidence>
<accession>A0A6J5NYS3</accession>
<protein>
    <submittedName>
        <fullName evidence="1">Uncharacterized protein</fullName>
    </submittedName>
</protein>